<organism evidence="1 2">
    <name type="scientific">Vallitalea pronyensis</name>
    <dbReference type="NCBI Taxonomy" id="1348613"/>
    <lineage>
        <taxon>Bacteria</taxon>
        <taxon>Bacillati</taxon>
        <taxon>Bacillota</taxon>
        <taxon>Clostridia</taxon>
        <taxon>Lachnospirales</taxon>
        <taxon>Vallitaleaceae</taxon>
        <taxon>Vallitalea</taxon>
    </lineage>
</organism>
<dbReference type="KEGG" id="vpy:HZI73_24245"/>
<dbReference type="AlphaFoldDB" id="A0A8J8MNK4"/>
<evidence type="ECO:0000313" key="1">
    <source>
        <dbReference type="EMBL" id="QUI25217.1"/>
    </source>
</evidence>
<accession>A0A8J8MNK4</accession>
<dbReference type="Proteomes" id="UP000683246">
    <property type="component" value="Chromosome"/>
</dbReference>
<sequence length="217" mass="24898">MKQVYAPGCGLMIYQPELAKKVHTFLNSTRGPIQAHHICCKHNPCLEKDTLIINTCSGCDKRFRTLYEGITTITLWEILAESATFPFPDYKGLEMSIQDACPTRSEKRVHRAIRKLLKKMHIQVIEPENTGTKSICCGDSFYGKIPVDHVKEQMKKRARNMPCDHVVVYCISCIKSMYIGGKKPRHILDLLFNMPTTIGTFEPDTWHKELNQYIEAH</sequence>
<keyword evidence="2" id="KW-1185">Reference proteome</keyword>
<protein>
    <submittedName>
        <fullName evidence="1">(Fe-S)-binding protein</fullName>
    </submittedName>
</protein>
<dbReference type="RefSeq" id="WP_212695916.1">
    <property type="nucleotide sequence ID" value="NZ_CP058649.1"/>
</dbReference>
<gene>
    <name evidence="1" type="ORF">HZI73_24245</name>
</gene>
<evidence type="ECO:0000313" key="2">
    <source>
        <dbReference type="Proteomes" id="UP000683246"/>
    </source>
</evidence>
<proteinExistence type="predicted"/>
<name>A0A8J8MNK4_9FIRM</name>
<reference evidence="1" key="1">
    <citation type="submission" date="2020-07" db="EMBL/GenBank/DDBJ databases">
        <title>Vallitalea pronyensis genome.</title>
        <authorList>
            <person name="Postec A."/>
        </authorList>
    </citation>
    <scope>NUCLEOTIDE SEQUENCE</scope>
    <source>
        <strain evidence="1">FatNI3</strain>
    </source>
</reference>
<dbReference type="EMBL" id="CP058649">
    <property type="protein sequence ID" value="QUI25217.1"/>
    <property type="molecule type" value="Genomic_DNA"/>
</dbReference>